<name>A0ABR7MJ74_9BACT</name>
<evidence type="ECO:0000313" key="1">
    <source>
        <dbReference type="EMBL" id="MBC6611111.1"/>
    </source>
</evidence>
<dbReference type="Proteomes" id="UP000622017">
    <property type="component" value="Unassembled WGS sequence"/>
</dbReference>
<dbReference type="RefSeq" id="WP_187319394.1">
    <property type="nucleotide sequence ID" value="NZ_JACSCY010000005.1"/>
</dbReference>
<dbReference type="EMBL" id="JACSCY010000005">
    <property type="protein sequence ID" value="MBC6611111.1"/>
    <property type="molecule type" value="Genomic_DNA"/>
</dbReference>
<comment type="caution">
    <text evidence="1">The sequence shown here is derived from an EMBL/GenBank/DDBJ whole genome shotgun (WGS) entry which is preliminary data.</text>
</comment>
<accession>A0ABR7MJ74</accession>
<protein>
    <recommendedName>
        <fullName evidence="3">T9SS type A sorting domain-containing protein</fullName>
    </recommendedName>
</protein>
<sequence>MPEARGATSPQDSIVHLSRVVSGTLLDLTGCPVRTLAATGHLKITGLTSGVYLLRITDGAISKLVVR</sequence>
<evidence type="ECO:0000313" key="2">
    <source>
        <dbReference type="Proteomes" id="UP000622017"/>
    </source>
</evidence>
<organism evidence="1 2">
    <name type="scientific">Hymenobacter citatus</name>
    <dbReference type="NCBI Taxonomy" id="2763506"/>
    <lineage>
        <taxon>Bacteria</taxon>
        <taxon>Pseudomonadati</taxon>
        <taxon>Bacteroidota</taxon>
        <taxon>Cytophagia</taxon>
        <taxon>Cytophagales</taxon>
        <taxon>Hymenobacteraceae</taxon>
        <taxon>Hymenobacter</taxon>
    </lineage>
</organism>
<gene>
    <name evidence="1" type="ORF">H8B15_09260</name>
</gene>
<reference evidence="1 2" key="1">
    <citation type="submission" date="2020-08" db="EMBL/GenBank/DDBJ databases">
        <title>Hymenobacter sp.</title>
        <authorList>
            <person name="Kim M.K."/>
        </authorList>
    </citation>
    <scope>NUCLEOTIDE SEQUENCE [LARGE SCALE GENOMIC DNA]</scope>
    <source>
        <strain evidence="1 2">BT507</strain>
    </source>
</reference>
<proteinExistence type="predicted"/>
<keyword evidence="2" id="KW-1185">Reference proteome</keyword>
<evidence type="ECO:0008006" key="3">
    <source>
        <dbReference type="Google" id="ProtNLM"/>
    </source>
</evidence>